<dbReference type="GO" id="GO:0005524">
    <property type="term" value="F:ATP binding"/>
    <property type="evidence" value="ECO:0007669"/>
    <property type="project" value="UniProtKB-KW"/>
</dbReference>
<organism evidence="14 15">
    <name type="scientific">Mesorhabditis spiculigera</name>
    <dbReference type="NCBI Taxonomy" id="96644"/>
    <lineage>
        <taxon>Eukaryota</taxon>
        <taxon>Metazoa</taxon>
        <taxon>Ecdysozoa</taxon>
        <taxon>Nematoda</taxon>
        <taxon>Chromadorea</taxon>
        <taxon>Rhabditida</taxon>
        <taxon>Rhabditina</taxon>
        <taxon>Rhabditomorpha</taxon>
        <taxon>Rhabditoidea</taxon>
        <taxon>Rhabditidae</taxon>
        <taxon>Mesorhabditinae</taxon>
        <taxon>Mesorhabditis</taxon>
    </lineage>
</organism>
<evidence type="ECO:0000259" key="12">
    <source>
        <dbReference type="PROSITE" id="PS50081"/>
    </source>
</evidence>
<dbReference type="InterPro" id="IPR037607">
    <property type="entry name" value="DGK"/>
</dbReference>
<feature type="non-terminal residue" evidence="14">
    <location>
        <position position="713"/>
    </location>
</feature>
<accession>A0AA36G8X7</accession>
<feature type="domain" description="DAGKc" evidence="13">
    <location>
        <begin position="198"/>
        <end position="327"/>
    </location>
</feature>
<keyword evidence="11" id="KW-1133">Transmembrane helix</keyword>
<evidence type="ECO:0000256" key="6">
    <source>
        <dbReference type="ARBA" id="ARBA00022737"/>
    </source>
</evidence>
<dbReference type="GO" id="GO:0046872">
    <property type="term" value="F:metal ion binding"/>
    <property type="evidence" value="ECO:0007669"/>
    <property type="project" value="UniProtKB-KW"/>
</dbReference>
<dbReference type="PANTHER" id="PTHR11255:SF118">
    <property type="entry name" value="DIACYLGLYCEROL KINASE EPSILON"/>
    <property type="match status" value="1"/>
</dbReference>
<evidence type="ECO:0000256" key="10">
    <source>
        <dbReference type="ARBA" id="ARBA00022840"/>
    </source>
</evidence>
<keyword evidence="15" id="KW-1185">Reference proteome</keyword>
<evidence type="ECO:0000259" key="13">
    <source>
        <dbReference type="PROSITE" id="PS50146"/>
    </source>
</evidence>
<evidence type="ECO:0000256" key="4">
    <source>
        <dbReference type="ARBA" id="ARBA00022679"/>
    </source>
</evidence>
<dbReference type="Pfam" id="PF00609">
    <property type="entry name" value="DAGK_acc"/>
    <property type="match status" value="1"/>
</dbReference>
<protein>
    <recommendedName>
        <fullName evidence="3">diacylglycerol kinase (ATP)</fullName>
        <ecNumber evidence="3">2.7.1.107</ecNumber>
    </recommendedName>
</protein>
<dbReference type="GO" id="GO:0004143">
    <property type="term" value="F:ATP-dependent diacylglycerol kinase activity"/>
    <property type="evidence" value="ECO:0007669"/>
    <property type="project" value="UniProtKB-EC"/>
</dbReference>
<reference evidence="14" key="1">
    <citation type="submission" date="2023-06" db="EMBL/GenBank/DDBJ databases">
        <authorList>
            <person name="Delattre M."/>
        </authorList>
    </citation>
    <scope>NUCLEOTIDE SEQUENCE</scope>
    <source>
        <strain evidence="14">AF72</strain>
    </source>
</reference>
<dbReference type="GO" id="GO:0007200">
    <property type="term" value="P:phospholipase C-activating G protein-coupled receptor signaling pathway"/>
    <property type="evidence" value="ECO:0007669"/>
    <property type="project" value="InterPro"/>
</dbReference>
<dbReference type="InterPro" id="IPR017438">
    <property type="entry name" value="ATP-NAD_kinase_N"/>
</dbReference>
<feature type="domain" description="Phorbol-ester/DAG-type" evidence="12">
    <location>
        <begin position="107"/>
        <end position="158"/>
    </location>
</feature>
<dbReference type="PROSITE" id="PS50146">
    <property type="entry name" value="DAGK"/>
    <property type="match status" value="1"/>
</dbReference>
<dbReference type="Proteomes" id="UP001177023">
    <property type="component" value="Unassembled WGS sequence"/>
</dbReference>
<dbReference type="GO" id="GO:0016020">
    <property type="term" value="C:membrane"/>
    <property type="evidence" value="ECO:0007669"/>
    <property type="project" value="TreeGrafter"/>
</dbReference>
<dbReference type="AlphaFoldDB" id="A0AA36G8X7"/>
<dbReference type="InterPro" id="IPR001206">
    <property type="entry name" value="Diacylglycerol_kinase_cat_dom"/>
</dbReference>
<keyword evidence="11" id="KW-0472">Membrane</keyword>
<dbReference type="EC" id="2.7.1.107" evidence="3"/>
<name>A0AA36G8X7_9BILA</name>
<keyword evidence="6" id="KW-0677">Repeat</keyword>
<evidence type="ECO:0000256" key="8">
    <source>
        <dbReference type="ARBA" id="ARBA00022777"/>
    </source>
</evidence>
<evidence type="ECO:0000313" key="15">
    <source>
        <dbReference type="Proteomes" id="UP001177023"/>
    </source>
</evidence>
<dbReference type="EMBL" id="CATQJA010002693">
    <property type="protein sequence ID" value="CAJ0584403.1"/>
    <property type="molecule type" value="Genomic_DNA"/>
</dbReference>
<keyword evidence="9" id="KW-0862">Zinc</keyword>
<dbReference type="InterPro" id="IPR000756">
    <property type="entry name" value="Diacylglycerol_kin_accessory"/>
</dbReference>
<evidence type="ECO:0000256" key="2">
    <source>
        <dbReference type="ARBA" id="ARBA00009280"/>
    </source>
</evidence>
<keyword evidence="8" id="KW-0418">Kinase</keyword>
<dbReference type="SMART" id="SM00109">
    <property type="entry name" value="C1"/>
    <property type="match status" value="2"/>
</dbReference>
<dbReference type="SMART" id="SM00046">
    <property type="entry name" value="DAGKc"/>
    <property type="match status" value="1"/>
</dbReference>
<proteinExistence type="inferred from homology"/>
<comment type="similarity">
    <text evidence="2">Belongs to the eukaryotic diacylglycerol kinase family.</text>
</comment>
<keyword evidence="4" id="KW-0808">Transferase</keyword>
<dbReference type="SMART" id="SM00045">
    <property type="entry name" value="DAGKa"/>
    <property type="match status" value="1"/>
</dbReference>
<feature type="domain" description="Phorbol-ester/DAG-type" evidence="12">
    <location>
        <begin position="44"/>
        <end position="93"/>
    </location>
</feature>
<dbReference type="PANTHER" id="PTHR11255">
    <property type="entry name" value="DIACYLGLYCEROL KINASE"/>
    <property type="match status" value="1"/>
</dbReference>
<keyword evidence="11" id="KW-0812">Transmembrane</keyword>
<comment type="caution">
    <text evidence="14">The sequence shown here is derived from an EMBL/GenBank/DDBJ whole genome shotgun (WGS) entry which is preliminary data.</text>
</comment>
<dbReference type="SUPFAM" id="SSF57889">
    <property type="entry name" value="Cysteine-rich domain"/>
    <property type="match status" value="1"/>
</dbReference>
<keyword evidence="5" id="KW-0479">Metal-binding</keyword>
<dbReference type="Pfam" id="PF00130">
    <property type="entry name" value="C1_1"/>
    <property type="match status" value="1"/>
</dbReference>
<dbReference type="SUPFAM" id="SSF111331">
    <property type="entry name" value="NAD kinase/diacylglycerol kinase-like"/>
    <property type="match status" value="1"/>
</dbReference>
<dbReference type="InterPro" id="IPR046349">
    <property type="entry name" value="C1-like_sf"/>
</dbReference>
<keyword evidence="10" id="KW-0067">ATP-binding</keyword>
<dbReference type="InterPro" id="IPR002219">
    <property type="entry name" value="PKC_DAG/PE"/>
</dbReference>
<evidence type="ECO:0000256" key="9">
    <source>
        <dbReference type="ARBA" id="ARBA00022833"/>
    </source>
</evidence>
<evidence type="ECO:0000256" key="3">
    <source>
        <dbReference type="ARBA" id="ARBA00012133"/>
    </source>
</evidence>
<evidence type="ECO:0000256" key="11">
    <source>
        <dbReference type="SAM" id="Phobius"/>
    </source>
</evidence>
<evidence type="ECO:0000256" key="1">
    <source>
        <dbReference type="ARBA" id="ARBA00001383"/>
    </source>
</evidence>
<dbReference type="InterPro" id="IPR016064">
    <property type="entry name" value="NAD/diacylglycerol_kinase_sf"/>
</dbReference>
<dbReference type="Gene3D" id="3.40.50.10330">
    <property type="entry name" value="Probable inorganic polyphosphate/atp-NAD kinase, domain 1"/>
    <property type="match status" value="1"/>
</dbReference>
<evidence type="ECO:0000256" key="5">
    <source>
        <dbReference type="ARBA" id="ARBA00022723"/>
    </source>
</evidence>
<sequence length="713" mass="79947">MWEEVWLAVGIVLAATAAVLGFRKLLEKRAGKSFNNETIIAKSGHMWEQVQEFDGSPFCSKCERRLARGYRCEYCNMMVDEVKCARSISAVKCCKTNVEVTSDDLIKHHWVHGNLLGDAFCSVCGDECGQDIGLSDYRCSWCARNAHTSCRGELEEVCDFGDLKQSVVPPNKVTLRKAGSRGVKQMVIDGIIRPDAPPDWRPIFILVNPKSGSGAGIKVASAFRLFLHPIQVIDVTKSHMKAVLRWLDERPDIEARILIAGGDGTISFVLNDIDELENRPPVAVLPLGTGNDLSRVLGWGKQLLNKFLFFTFGTKDVFERACSGLESKIELTVDGKVVDLPEIEGLIFLNIPCWGAGVEPWSMEPDEEMPQSCSDGRFEIFAVRSSFHIAQLQVGLSAPLRICQGREISGRRPPAVELLEGLAGSEGDLSGPPLAKKLSPLFKIMRGHWNEALSVLEKSYQFLSPHELETAKLIILEEKFFELLSKGENTLAMKLMREEYPNRRSLRTRRTELVGMLFADANELGKHPEIKKFDSRDAHWRRRLAIRVQKQLDPAYMLPCKRLEQLTDQAFKYQVGKCRLHFDGDHVKMADDAIFRNHDCTEANKPLFKAHQIIAGNRHGQLHFLDLSLPEMGQCVWLRVFTANLVHCADSRRARPQRAAHLSANGVGGHRSTPIPQLDLGHKKKPVNQLDYLRLQAVARARGLIFSNPGYAI</sequence>
<evidence type="ECO:0000256" key="7">
    <source>
        <dbReference type="ARBA" id="ARBA00022741"/>
    </source>
</evidence>
<gene>
    <name evidence="14" type="ORF">MSPICULIGERA_LOCUS22460</name>
</gene>
<feature type="transmembrane region" description="Helical" evidence="11">
    <location>
        <begin position="6"/>
        <end position="26"/>
    </location>
</feature>
<dbReference type="PROSITE" id="PS00479">
    <property type="entry name" value="ZF_DAG_PE_1"/>
    <property type="match status" value="1"/>
</dbReference>
<keyword evidence="7" id="KW-0547">Nucleotide-binding</keyword>
<dbReference type="PROSITE" id="PS50081">
    <property type="entry name" value="ZF_DAG_PE_2"/>
    <property type="match status" value="2"/>
</dbReference>
<evidence type="ECO:0000313" key="14">
    <source>
        <dbReference type="EMBL" id="CAJ0584403.1"/>
    </source>
</evidence>
<comment type="catalytic activity">
    <reaction evidence="1">
        <text>a 1,2-diacyl-sn-glycerol + ATP = a 1,2-diacyl-sn-glycero-3-phosphate + ADP + H(+)</text>
        <dbReference type="Rhea" id="RHEA:10272"/>
        <dbReference type="ChEBI" id="CHEBI:15378"/>
        <dbReference type="ChEBI" id="CHEBI:17815"/>
        <dbReference type="ChEBI" id="CHEBI:30616"/>
        <dbReference type="ChEBI" id="CHEBI:58608"/>
        <dbReference type="ChEBI" id="CHEBI:456216"/>
        <dbReference type="EC" id="2.7.1.107"/>
    </reaction>
</comment>
<dbReference type="Gene3D" id="3.30.60.20">
    <property type="match status" value="1"/>
</dbReference>